<reference evidence="1 2" key="1">
    <citation type="submission" date="2021-06" db="EMBL/GenBank/DDBJ databases">
        <title>Caerostris darwini draft genome.</title>
        <authorList>
            <person name="Kono N."/>
            <person name="Arakawa K."/>
        </authorList>
    </citation>
    <scope>NUCLEOTIDE SEQUENCE [LARGE SCALE GENOMIC DNA]</scope>
</reference>
<protein>
    <submittedName>
        <fullName evidence="1">Uncharacterized protein</fullName>
    </submittedName>
</protein>
<evidence type="ECO:0000313" key="1">
    <source>
        <dbReference type="EMBL" id="GIY73079.1"/>
    </source>
</evidence>
<dbReference type="EMBL" id="BPLQ01013561">
    <property type="protein sequence ID" value="GIY73079.1"/>
    <property type="molecule type" value="Genomic_DNA"/>
</dbReference>
<accession>A0AAV4VTH9</accession>
<proteinExistence type="predicted"/>
<dbReference type="Proteomes" id="UP001054837">
    <property type="component" value="Unassembled WGS sequence"/>
</dbReference>
<sequence length="118" mass="13604">MPSLFRHRNSSFFTCPPSFPVRYRPREIFSWIWPPTSLKDDVEDHSTRMLLESGARLNALPFQAPELQFLYLSSKFSCSLSSAGDIFLDMVSNFPSKSGISERLHTTIQCLKDKRMLL</sequence>
<evidence type="ECO:0000313" key="2">
    <source>
        <dbReference type="Proteomes" id="UP001054837"/>
    </source>
</evidence>
<name>A0AAV4VTH9_9ARAC</name>
<gene>
    <name evidence="1" type="ORF">CDAR_67861</name>
</gene>
<keyword evidence="2" id="KW-1185">Reference proteome</keyword>
<comment type="caution">
    <text evidence="1">The sequence shown here is derived from an EMBL/GenBank/DDBJ whole genome shotgun (WGS) entry which is preliminary data.</text>
</comment>
<organism evidence="1 2">
    <name type="scientific">Caerostris darwini</name>
    <dbReference type="NCBI Taxonomy" id="1538125"/>
    <lineage>
        <taxon>Eukaryota</taxon>
        <taxon>Metazoa</taxon>
        <taxon>Ecdysozoa</taxon>
        <taxon>Arthropoda</taxon>
        <taxon>Chelicerata</taxon>
        <taxon>Arachnida</taxon>
        <taxon>Araneae</taxon>
        <taxon>Araneomorphae</taxon>
        <taxon>Entelegynae</taxon>
        <taxon>Araneoidea</taxon>
        <taxon>Araneidae</taxon>
        <taxon>Caerostris</taxon>
    </lineage>
</organism>
<dbReference type="AlphaFoldDB" id="A0AAV4VTH9"/>